<dbReference type="AlphaFoldDB" id="A0AAD5MUW5"/>
<organism evidence="1 2">
    <name type="scientific">Parelaphostrongylus tenuis</name>
    <name type="common">Meningeal worm</name>
    <dbReference type="NCBI Taxonomy" id="148309"/>
    <lineage>
        <taxon>Eukaryota</taxon>
        <taxon>Metazoa</taxon>
        <taxon>Ecdysozoa</taxon>
        <taxon>Nematoda</taxon>
        <taxon>Chromadorea</taxon>
        <taxon>Rhabditida</taxon>
        <taxon>Rhabditina</taxon>
        <taxon>Rhabditomorpha</taxon>
        <taxon>Strongyloidea</taxon>
        <taxon>Metastrongylidae</taxon>
        <taxon>Parelaphostrongylus</taxon>
    </lineage>
</organism>
<protein>
    <submittedName>
        <fullName evidence="1">Uncharacterized protein</fullName>
    </submittedName>
</protein>
<sequence length="50" mass="6164">MVKCKEKVFAVPTNRIQWRKHYLVEELLWMVLFYTERRSISAIQYDLIFA</sequence>
<evidence type="ECO:0000313" key="1">
    <source>
        <dbReference type="EMBL" id="KAJ1363173.1"/>
    </source>
</evidence>
<gene>
    <name evidence="1" type="ORF">KIN20_022977</name>
</gene>
<comment type="caution">
    <text evidence="1">The sequence shown here is derived from an EMBL/GenBank/DDBJ whole genome shotgun (WGS) entry which is preliminary data.</text>
</comment>
<name>A0AAD5MUW5_PARTN</name>
<evidence type="ECO:0000313" key="2">
    <source>
        <dbReference type="Proteomes" id="UP001196413"/>
    </source>
</evidence>
<proteinExistence type="predicted"/>
<accession>A0AAD5MUW5</accession>
<dbReference type="Proteomes" id="UP001196413">
    <property type="component" value="Unassembled WGS sequence"/>
</dbReference>
<reference evidence="1" key="1">
    <citation type="submission" date="2021-06" db="EMBL/GenBank/DDBJ databases">
        <title>Parelaphostrongylus tenuis whole genome reference sequence.</title>
        <authorList>
            <person name="Garwood T.J."/>
            <person name="Larsen P.A."/>
            <person name="Fountain-Jones N.M."/>
            <person name="Garbe J.R."/>
            <person name="Macchietto M.G."/>
            <person name="Kania S.A."/>
            <person name="Gerhold R.W."/>
            <person name="Richards J.E."/>
            <person name="Wolf T.M."/>
        </authorList>
    </citation>
    <scope>NUCLEOTIDE SEQUENCE</scope>
    <source>
        <strain evidence="1">MNPRO001-30</strain>
        <tissue evidence="1">Meninges</tissue>
    </source>
</reference>
<dbReference type="EMBL" id="JAHQIW010004633">
    <property type="protein sequence ID" value="KAJ1363173.1"/>
    <property type="molecule type" value="Genomic_DNA"/>
</dbReference>
<keyword evidence="2" id="KW-1185">Reference proteome</keyword>